<sequence>MRDRGIFVHRKYLKILSMKRKAFIRLLAVTALFPFSVTGNAYSETVSSKSYGLSRMTDVARFPVLDREMKVKYEGSIDKKGGNADWDWSLYQDKKREWVIFDVAGAGCIYNMVQHRYLSSEEPVFRFYFDGEETPRFTIRLSEFGEKYPFTEPQASCYIGPLDNGRGPIRVVRSFVPMPFRNGCRITSSVKLEGPHRDKGQGGWGHVVYHSYPTAQGIETFTGKEDYSSLVRQWKQTGVDPKIGKDRMFRMSEKKLAPGESLSIIDVHEGGVINSLKLYMAGMNPDRLQDVWIRVKWDNHEGEDVLCPIGCFFGNSLGYNNTRYLLMGATTDGWFYNYFPMPFWERAHVMLENRSGETVTLGFVEVGVGENSYDREYSGYFRSSDYYTRKHTPGADSPIASIKGTGKMVAAHVTCYGERPHIITCEGDVRIHIDGIKTPQVESDGSESYICYGWGFPTPAECNPSGGYDGLSDNPWSMTRLCLGDSYPFYSQLDFNIESGESNNQYLEHLGIVFYYGQDKVSLVKTDSIDMASKKSLKRHKYKVEGDVSVEMLTSCFEGDADDVEVTAMVHKFTGESSFRVKVLPNNHGVRLRRCSDQELPRQCARVWVDGQDAGVWYLADSNPYKRWIEDEFEIPESLTRDKSVLNIRIVPESREEGCPVSWNESAYEVFCYME</sequence>
<keyword evidence="3" id="KW-1185">Reference proteome</keyword>
<gene>
    <name evidence="2" type="ORF">HMPREF9448_01726</name>
</gene>
<name>K0WXC9_9BACT</name>
<accession>K0WXC9</accession>
<feature type="chain" id="PRO_5003840733" description="DUF2961 domain-containing protein" evidence="1">
    <location>
        <begin position="42"/>
        <end position="675"/>
    </location>
</feature>
<dbReference type="eggNOG" id="COG4733">
    <property type="taxonomic scope" value="Bacteria"/>
</dbReference>
<dbReference type="Proteomes" id="UP000006044">
    <property type="component" value="Unassembled WGS sequence"/>
</dbReference>
<dbReference type="AlphaFoldDB" id="K0WXC9"/>
<dbReference type="Gene3D" id="2.60.120.1390">
    <property type="match status" value="3"/>
</dbReference>
<dbReference type="HOGENOM" id="CLU_364573_0_0_10"/>
<organism evidence="2 3">
    <name type="scientific">Barnesiella intestinihominis YIT 11860</name>
    <dbReference type="NCBI Taxonomy" id="742726"/>
    <lineage>
        <taxon>Bacteria</taxon>
        <taxon>Pseudomonadati</taxon>
        <taxon>Bacteroidota</taxon>
        <taxon>Bacteroidia</taxon>
        <taxon>Bacteroidales</taxon>
        <taxon>Barnesiellaceae</taxon>
        <taxon>Barnesiella</taxon>
    </lineage>
</organism>
<evidence type="ECO:0000313" key="2">
    <source>
        <dbReference type="EMBL" id="EJZ63887.1"/>
    </source>
</evidence>
<keyword evidence="1" id="KW-0732">Signal</keyword>
<reference evidence="2 3" key="1">
    <citation type="submission" date="2012-08" db="EMBL/GenBank/DDBJ databases">
        <title>The Genome Sequence of Barnesiella intestinihominis YIT 11860.</title>
        <authorList>
            <consortium name="The Broad Institute Genome Sequencing Platform"/>
            <person name="Earl A."/>
            <person name="Ward D."/>
            <person name="Feldgarden M."/>
            <person name="Gevers D."/>
            <person name="Morotomi M."/>
            <person name="Walker B."/>
            <person name="Young S.K."/>
            <person name="Zeng Q."/>
            <person name="Gargeya S."/>
            <person name="Fitzgerald M."/>
            <person name="Haas B."/>
            <person name="Abouelleil A."/>
            <person name="Alvarado L."/>
            <person name="Arachchi H.M."/>
            <person name="Berlin A.M."/>
            <person name="Chapman S.B."/>
            <person name="Goldberg J."/>
            <person name="Griggs A."/>
            <person name="Gujja S."/>
            <person name="Hansen M."/>
            <person name="Howarth C."/>
            <person name="Imamovic A."/>
            <person name="Larimer J."/>
            <person name="McCowen C."/>
            <person name="Montmayeur A."/>
            <person name="Murphy C."/>
            <person name="Neiman D."/>
            <person name="Pearson M."/>
            <person name="Priest M."/>
            <person name="Roberts A."/>
            <person name="Saif S."/>
            <person name="Shea T."/>
            <person name="Sisk P."/>
            <person name="Sykes S."/>
            <person name="Wortman J."/>
            <person name="Nusbaum C."/>
            <person name="Birren B."/>
        </authorList>
    </citation>
    <scope>NUCLEOTIDE SEQUENCE [LARGE SCALE GENOMIC DNA]</scope>
    <source>
        <strain evidence="2 3">YIT 11860</strain>
    </source>
</reference>
<feature type="signal peptide" evidence="1">
    <location>
        <begin position="1"/>
        <end position="41"/>
    </location>
</feature>
<evidence type="ECO:0000256" key="1">
    <source>
        <dbReference type="SAM" id="SignalP"/>
    </source>
</evidence>
<dbReference type="EMBL" id="ADLE01000011">
    <property type="protein sequence ID" value="EJZ63887.1"/>
    <property type="molecule type" value="Genomic_DNA"/>
</dbReference>
<comment type="caution">
    <text evidence="2">The sequence shown here is derived from an EMBL/GenBank/DDBJ whole genome shotgun (WGS) entry which is preliminary data.</text>
</comment>
<protein>
    <recommendedName>
        <fullName evidence="4">DUF2961 domain-containing protein</fullName>
    </recommendedName>
</protein>
<evidence type="ECO:0008006" key="4">
    <source>
        <dbReference type="Google" id="ProtNLM"/>
    </source>
</evidence>
<proteinExistence type="predicted"/>
<dbReference type="Pfam" id="PF11175">
    <property type="entry name" value="DUF2961"/>
    <property type="match status" value="1"/>
</dbReference>
<dbReference type="InterPro" id="IPR021345">
    <property type="entry name" value="DUF2961"/>
</dbReference>
<evidence type="ECO:0000313" key="3">
    <source>
        <dbReference type="Proteomes" id="UP000006044"/>
    </source>
</evidence>
<dbReference type="STRING" id="742726.HMPREF9448_01726"/>